<dbReference type="GO" id="GO:0004930">
    <property type="term" value="F:G protein-coupled receptor activity"/>
    <property type="evidence" value="ECO:0007669"/>
    <property type="project" value="UniProtKB-KW"/>
</dbReference>
<keyword evidence="12" id="KW-0807">Transducer</keyword>
<gene>
    <name evidence="16" type="primary">LOC115828306</name>
</gene>
<accession>A0A6J2WV12</accession>
<dbReference type="PANTHER" id="PTHR26451">
    <property type="entry name" value="G_PROTEIN_RECEP_F1_2 DOMAIN-CONTAINING PROTEIN"/>
    <property type="match status" value="1"/>
</dbReference>
<keyword evidence="15" id="KW-1185">Reference proteome</keyword>
<keyword evidence="10" id="KW-0675">Receptor</keyword>
<dbReference type="GO" id="GO:0005549">
    <property type="term" value="F:odorant binding"/>
    <property type="evidence" value="ECO:0007669"/>
    <property type="project" value="TreeGrafter"/>
</dbReference>
<protein>
    <submittedName>
        <fullName evidence="16">Olfactory receptor 2AT4-like</fullName>
    </submittedName>
</protein>
<evidence type="ECO:0000256" key="6">
    <source>
        <dbReference type="ARBA" id="ARBA00022989"/>
    </source>
</evidence>
<feature type="transmembrane region" description="Helical" evidence="13">
    <location>
        <begin position="211"/>
        <end position="233"/>
    </location>
</feature>
<evidence type="ECO:0000313" key="16">
    <source>
        <dbReference type="RefSeq" id="XP_030648125.1"/>
    </source>
</evidence>
<evidence type="ECO:0000256" key="2">
    <source>
        <dbReference type="ARBA" id="ARBA00022475"/>
    </source>
</evidence>
<dbReference type="Gene3D" id="1.20.1070.10">
    <property type="entry name" value="Rhodopsin 7-helix transmembrane proteins"/>
    <property type="match status" value="1"/>
</dbReference>
<feature type="transmembrane region" description="Helical" evidence="13">
    <location>
        <begin position="245"/>
        <end position="263"/>
    </location>
</feature>
<feature type="transmembrane region" description="Helical" evidence="13">
    <location>
        <begin position="95"/>
        <end position="124"/>
    </location>
</feature>
<sequence>MHFPINENDTIVQPPYFYISGFSGIPHMKYYYVFIFFAFIISVLGNSFLMIVIYTDRSLHTPKYIAVFNLSITDLFESTSLIPQLLDTFLFGNQFISYAACLSNMFFVLLFWTMQSLTLTILSYDRLAAICFPLKYHMIVTHRSMFIIVAVAWTYSLVSLFVAVGFISKLSFCRSIVIESFYCDHGPMFRLACNNNFPSTVISFLFPSMLLWFPMLFILISYTCIFVTVLKIATSQDRVKALRTCTSHLMLVAIFYLPISITFGLGPKIHQNARIIYLSMTSTIPPMLNPIIYTLKTEEFKVSVKKILKRNKVKILHKSTFVVLSSVTSMSY</sequence>
<dbReference type="GeneID" id="115828306"/>
<feature type="domain" description="G-protein coupled receptors family 1 profile" evidence="14">
    <location>
        <begin position="45"/>
        <end position="293"/>
    </location>
</feature>
<evidence type="ECO:0000256" key="13">
    <source>
        <dbReference type="SAM" id="Phobius"/>
    </source>
</evidence>
<proteinExistence type="predicted"/>
<evidence type="ECO:0000256" key="12">
    <source>
        <dbReference type="ARBA" id="ARBA00023224"/>
    </source>
</evidence>
<keyword evidence="9" id="KW-1015">Disulfide bond</keyword>
<evidence type="ECO:0000256" key="9">
    <source>
        <dbReference type="ARBA" id="ARBA00023157"/>
    </source>
</evidence>
<keyword evidence="7" id="KW-0297">G-protein coupled receptor</keyword>
<dbReference type="OrthoDB" id="9444602at2759"/>
<dbReference type="Proteomes" id="UP000504632">
    <property type="component" value="Chromosome 15"/>
</dbReference>
<dbReference type="PRINTS" id="PR00245">
    <property type="entry name" value="OLFACTORYR"/>
</dbReference>
<dbReference type="SUPFAM" id="SSF81321">
    <property type="entry name" value="Family A G protein-coupled receptor-like"/>
    <property type="match status" value="1"/>
</dbReference>
<evidence type="ECO:0000256" key="1">
    <source>
        <dbReference type="ARBA" id="ARBA00004651"/>
    </source>
</evidence>
<dbReference type="InterPro" id="IPR000725">
    <property type="entry name" value="Olfact_rcpt"/>
</dbReference>
<dbReference type="FunCoup" id="A0A6J2WV12">
    <property type="interactions" value="177"/>
</dbReference>
<keyword evidence="11" id="KW-0325">Glycoprotein</keyword>
<dbReference type="InterPro" id="IPR017452">
    <property type="entry name" value="GPCR_Rhodpsn_7TM"/>
</dbReference>
<evidence type="ECO:0000256" key="8">
    <source>
        <dbReference type="ARBA" id="ARBA00023136"/>
    </source>
</evidence>
<dbReference type="Pfam" id="PF13853">
    <property type="entry name" value="7tm_4"/>
    <property type="match status" value="1"/>
</dbReference>
<comment type="subcellular location">
    <subcellularLocation>
        <location evidence="1">Cell membrane</location>
        <topology evidence="1">Multi-pass membrane protein</topology>
    </subcellularLocation>
</comment>
<keyword evidence="4 13" id="KW-0812">Transmembrane</keyword>
<evidence type="ECO:0000259" key="14">
    <source>
        <dbReference type="PROSITE" id="PS50262"/>
    </source>
</evidence>
<evidence type="ECO:0000256" key="11">
    <source>
        <dbReference type="ARBA" id="ARBA00023180"/>
    </source>
</evidence>
<feature type="transmembrane region" description="Helical" evidence="13">
    <location>
        <begin position="30"/>
        <end position="52"/>
    </location>
</feature>
<dbReference type="InterPro" id="IPR052921">
    <property type="entry name" value="GPCR1_Superfamily_Member"/>
</dbReference>
<dbReference type="PROSITE" id="PS50262">
    <property type="entry name" value="G_PROTEIN_RECEP_F1_2"/>
    <property type="match status" value="1"/>
</dbReference>
<dbReference type="AlphaFoldDB" id="A0A6J2WV12"/>
<dbReference type="InterPro" id="IPR000276">
    <property type="entry name" value="GPCR_Rhodpsn"/>
</dbReference>
<keyword evidence="5" id="KW-0552">Olfaction</keyword>
<dbReference type="PRINTS" id="PR00237">
    <property type="entry name" value="GPCRRHODOPSN"/>
</dbReference>
<dbReference type="InParanoid" id="A0A6J2WV12"/>
<reference evidence="16" key="1">
    <citation type="submission" date="2025-08" db="UniProtKB">
        <authorList>
            <consortium name="RefSeq"/>
        </authorList>
    </citation>
    <scope>IDENTIFICATION</scope>
</reference>
<evidence type="ECO:0000313" key="15">
    <source>
        <dbReference type="Proteomes" id="UP000504632"/>
    </source>
</evidence>
<dbReference type="GO" id="GO:0004984">
    <property type="term" value="F:olfactory receptor activity"/>
    <property type="evidence" value="ECO:0007669"/>
    <property type="project" value="InterPro"/>
</dbReference>
<feature type="transmembrane region" description="Helical" evidence="13">
    <location>
        <begin position="145"/>
        <end position="167"/>
    </location>
</feature>
<keyword evidence="6 13" id="KW-1133">Transmembrane helix</keyword>
<evidence type="ECO:0000256" key="7">
    <source>
        <dbReference type="ARBA" id="ARBA00023040"/>
    </source>
</evidence>
<evidence type="ECO:0000256" key="5">
    <source>
        <dbReference type="ARBA" id="ARBA00022725"/>
    </source>
</evidence>
<dbReference type="FunFam" id="1.20.1070.10:FF:000024">
    <property type="entry name" value="Olfactory receptor"/>
    <property type="match status" value="1"/>
</dbReference>
<dbReference type="RefSeq" id="XP_030648125.1">
    <property type="nucleotide sequence ID" value="XM_030792265.1"/>
</dbReference>
<keyword evidence="8 13" id="KW-0472">Membrane</keyword>
<name>A0A6J2WV12_CHACN</name>
<organism evidence="15 16">
    <name type="scientific">Chanos chanos</name>
    <name type="common">Milkfish</name>
    <name type="synonym">Mugil chanos</name>
    <dbReference type="NCBI Taxonomy" id="29144"/>
    <lineage>
        <taxon>Eukaryota</taxon>
        <taxon>Metazoa</taxon>
        <taxon>Chordata</taxon>
        <taxon>Craniata</taxon>
        <taxon>Vertebrata</taxon>
        <taxon>Euteleostomi</taxon>
        <taxon>Actinopterygii</taxon>
        <taxon>Neopterygii</taxon>
        <taxon>Teleostei</taxon>
        <taxon>Ostariophysi</taxon>
        <taxon>Gonorynchiformes</taxon>
        <taxon>Chanidae</taxon>
        <taxon>Chanos</taxon>
    </lineage>
</organism>
<dbReference type="GO" id="GO:0005886">
    <property type="term" value="C:plasma membrane"/>
    <property type="evidence" value="ECO:0007669"/>
    <property type="project" value="UniProtKB-SubCell"/>
</dbReference>
<evidence type="ECO:0000256" key="4">
    <source>
        <dbReference type="ARBA" id="ARBA00022692"/>
    </source>
</evidence>
<keyword evidence="3" id="KW-0716">Sensory transduction</keyword>
<dbReference type="PANTHER" id="PTHR26451:SF966">
    <property type="entry name" value="ODORANT RECEPTOR-RELATED"/>
    <property type="match status" value="1"/>
</dbReference>
<keyword evidence="2" id="KW-1003">Cell membrane</keyword>
<evidence type="ECO:0000256" key="3">
    <source>
        <dbReference type="ARBA" id="ARBA00022606"/>
    </source>
</evidence>
<evidence type="ECO:0000256" key="10">
    <source>
        <dbReference type="ARBA" id="ARBA00023170"/>
    </source>
</evidence>